<evidence type="ECO:0000256" key="2">
    <source>
        <dbReference type="ARBA" id="ARBA00022448"/>
    </source>
</evidence>
<evidence type="ECO:0000256" key="1">
    <source>
        <dbReference type="ARBA" id="ARBA00004651"/>
    </source>
</evidence>
<sequence length="470" mass="47830">MTGVASGVAWGTPTARGVVAAATLGSGLTLLDGTVVNVALRSMGADLDASLAQLQWITNGYFLSLASLILLGGALGDRLGRRRVFVIGTVWFAIASLLCGLAPTAEVLIVARVLQGIGGALLTPGSLAMIQGAFRAEDRSRAIGAWSGLGGIAAALGPLVGGLLIDHASWRWIFLINLPLAVLTVWLAQTWVPETRDPRAHGRFDVTGAALASLALAGTTWALTDAGGPTTVWAAAVGVLAAVAFISVERHTRAPMVPLGLFGDRTFSAANAMTLLVYAALGAILFFLVLQLQTVGGYTALEAGLATLPITVCMLLLASRGGALGERIGPRIPMTFGPLVMAVGTLGLLAVGPDVTWWRDVLPGLTVFGLGLALMVAPLTATVLAAAPDEEAGIASGINNAVARAGSLLAVAALPTAVGLAGDDYRDPAVFDAAYGTAMIACAALLVLGGVVSWLTIPARTLSRVQPPTA</sequence>
<name>A0ABT1KR77_9ACTN</name>
<dbReference type="PANTHER" id="PTHR42718">
    <property type="entry name" value="MAJOR FACILITATOR SUPERFAMILY MULTIDRUG TRANSPORTER MFSC"/>
    <property type="match status" value="1"/>
</dbReference>
<evidence type="ECO:0000256" key="5">
    <source>
        <dbReference type="ARBA" id="ARBA00022989"/>
    </source>
</evidence>
<dbReference type="EMBL" id="JANARS010000001">
    <property type="protein sequence ID" value="MCP3420256.1"/>
    <property type="molecule type" value="Genomic_DNA"/>
</dbReference>
<feature type="transmembrane region" description="Helical" evidence="7">
    <location>
        <begin position="269"/>
        <end position="292"/>
    </location>
</feature>
<evidence type="ECO:0000256" key="6">
    <source>
        <dbReference type="ARBA" id="ARBA00023136"/>
    </source>
</evidence>
<comment type="caution">
    <text evidence="9">The sequence shown here is derived from an EMBL/GenBank/DDBJ whole genome shotgun (WGS) entry which is preliminary data.</text>
</comment>
<protein>
    <submittedName>
        <fullName evidence="9">MFS transporter</fullName>
    </submittedName>
</protein>
<keyword evidence="10" id="KW-1185">Reference proteome</keyword>
<feature type="transmembrane region" description="Helical" evidence="7">
    <location>
        <begin position="433"/>
        <end position="457"/>
    </location>
</feature>
<feature type="transmembrane region" description="Helical" evidence="7">
    <location>
        <begin position="339"/>
        <end position="358"/>
    </location>
</feature>
<feature type="transmembrane region" description="Helical" evidence="7">
    <location>
        <begin position="204"/>
        <end position="224"/>
    </location>
</feature>
<dbReference type="RefSeq" id="WP_254179501.1">
    <property type="nucleotide sequence ID" value="NZ_JANARS010000001.1"/>
</dbReference>
<keyword evidence="4 7" id="KW-0812">Transmembrane</keyword>
<dbReference type="InterPro" id="IPR036259">
    <property type="entry name" value="MFS_trans_sf"/>
</dbReference>
<dbReference type="SUPFAM" id="SSF103473">
    <property type="entry name" value="MFS general substrate transporter"/>
    <property type="match status" value="1"/>
</dbReference>
<keyword evidence="6 7" id="KW-0472">Membrane</keyword>
<organism evidence="9 10">
    <name type="scientific">Nocardioides pinisoli</name>
    <dbReference type="NCBI Taxonomy" id="2950279"/>
    <lineage>
        <taxon>Bacteria</taxon>
        <taxon>Bacillati</taxon>
        <taxon>Actinomycetota</taxon>
        <taxon>Actinomycetes</taxon>
        <taxon>Propionibacteriales</taxon>
        <taxon>Nocardioidaceae</taxon>
        <taxon>Nocardioides</taxon>
    </lineage>
</organism>
<dbReference type="InterPro" id="IPR004638">
    <property type="entry name" value="EmrB-like"/>
</dbReference>
<feature type="transmembrane region" description="Helical" evidence="7">
    <location>
        <begin position="171"/>
        <end position="192"/>
    </location>
</feature>
<dbReference type="PROSITE" id="PS50850">
    <property type="entry name" value="MFS"/>
    <property type="match status" value="1"/>
</dbReference>
<keyword evidence="3" id="KW-1003">Cell membrane</keyword>
<dbReference type="NCBIfam" id="TIGR00711">
    <property type="entry name" value="efflux_EmrB"/>
    <property type="match status" value="1"/>
</dbReference>
<evidence type="ECO:0000256" key="7">
    <source>
        <dbReference type="SAM" id="Phobius"/>
    </source>
</evidence>
<feature type="transmembrane region" description="Helical" evidence="7">
    <location>
        <begin position="298"/>
        <end position="318"/>
    </location>
</feature>
<keyword evidence="2" id="KW-0813">Transport</keyword>
<feature type="transmembrane region" description="Helical" evidence="7">
    <location>
        <begin position="84"/>
        <end position="103"/>
    </location>
</feature>
<evidence type="ECO:0000259" key="8">
    <source>
        <dbReference type="PROSITE" id="PS50850"/>
    </source>
</evidence>
<feature type="transmembrane region" description="Helical" evidence="7">
    <location>
        <begin position="230"/>
        <end position="248"/>
    </location>
</feature>
<feature type="transmembrane region" description="Helical" evidence="7">
    <location>
        <begin position="398"/>
        <end position="421"/>
    </location>
</feature>
<comment type="subcellular location">
    <subcellularLocation>
        <location evidence="1">Cell membrane</location>
        <topology evidence="1">Multi-pass membrane protein</topology>
    </subcellularLocation>
</comment>
<dbReference type="Gene3D" id="1.20.1720.10">
    <property type="entry name" value="Multidrug resistance protein D"/>
    <property type="match status" value="1"/>
</dbReference>
<dbReference type="Pfam" id="PF07690">
    <property type="entry name" value="MFS_1"/>
    <property type="match status" value="1"/>
</dbReference>
<feature type="transmembrane region" description="Helical" evidence="7">
    <location>
        <begin position="109"/>
        <end position="130"/>
    </location>
</feature>
<evidence type="ECO:0000256" key="4">
    <source>
        <dbReference type="ARBA" id="ARBA00022692"/>
    </source>
</evidence>
<keyword evidence="5 7" id="KW-1133">Transmembrane helix</keyword>
<dbReference type="InterPro" id="IPR011701">
    <property type="entry name" value="MFS"/>
</dbReference>
<proteinExistence type="predicted"/>
<evidence type="ECO:0000313" key="10">
    <source>
        <dbReference type="Proteomes" id="UP001204524"/>
    </source>
</evidence>
<evidence type="ECO:0000313" key="9">
    <source>
        <dbReference type="EMBL" id="MCP3420256.1"/>
    </source>
</evidence>
<dbReference type="InterPro" id="IPR020846">
    <property type="entry name" value="MFS_dom"/>
</dbReference>
<feature type="transmembrane region" description="Helical" evidence="7">
    <location>
        <begin position="56"/>
        <end position="75"/>
    </location>
</feature>
<feature type="domain" description="Major facilitator superfamily (MFS) profile" evidence="8">
    <location>
        <begin position="18"/>
        <end position="461"/>
    </location>
</feature>
<dbReference type="CDD" id="cd17321">
    <property type="entry name" value="MFS_MMR_MDR_like"/>
    <property type="match status" value="1"/>
</dbReference>
<dbReference type="Proteomes" id="UP001204524">
    <property type="component" value="Unassembled WGS sequence"/>
</dbReference>
<dbReference type="Gene3D" id="1.20.1250.20">
    <property type="entry name" value="MFS general substrate transporter like domains"/>
    <property type="match status" value="1"/>
</dbReference>
<feature type="transmembrane region" description="Helical" evidence="7">
    <location>
        <begin position="364"/>
        <end position="386"/>
    </location>
</feature>
<accession>A0ABT1KR77</accession>
<feature type="transmembrane region" description="Helical" evidence="7">
    <location>
        <begin position="142"/>
        <end position="165"/>
    </location>
</feature>
<reference evidence="9 10" key="1">
    <citation type="submission" date="2022-06" db="EMBL/GenBank/DDBJ databases">
        <authorList>
            <person name="So Y."/>
        </authorList>
    </citation>
    <scope>NUCLEOTIDE SEQUENCE [LARGE SCALE GENOMIC DNA]</scope>
    <source>
        <strain evidence="9 10">STR3</strain>
    </source>
</reference>
<gene>
    <name evidence="9" type="ORF">NCI01_00450</name>
</gene>
<evidence type="ECO:0000256" key="3">
    <source>
        <dbReference type="ARBA" id="ARBA00022475"/>
    </source>
</evidence>
<dbReference type="PANTHER" id="PTHR42718:SF42">
    <property type="entry name" value="EXPORT PROTEIN"/>
    <property type="match status" value="1"/>
</dbReference>